<accession>A0AAD9C7V1</accession>
<dbReference type="Proteomes" id="UP001228049">
    <property type="component" value="Unassembled WGS sequence"/>
</dbReference>
<organism evidence="1 2">
    <name type="scientific">Dissostichus eleginoides</name>
    <name type="common">Patagonian toothfish</name>
    <name type="synonym">Dissostichus amissus</name>
    <dbReference type="NCBI Taxonomy" id="100907"/>
    <lineage>
        <taxon>Eukaryota</taxon>
        <taxon>Metazoa</taxon>
        <taxon>Chordata</taxon>
        <taxon>Craniata</taxon>
        <taxon>Vertebrata</taxon>
        <taxon>Euteleostomi</taxon>
        <taxon>Actinopterygii</taxon>
        <taxon>Neopterygii</taxon>
        <taxon>Teleostei</taxon>
        <taxon>Neoteleostei</taxon>
        <taxon>Acanthomorphata</taxon>
        <taxon>Eupercaria</taxon>
        <taxon>Perciformes</taxon>
        <taxon>Notothenioidei</taxon>
        <taxon>Nototheniidae</taxon>
        <taxon>Dissostichus</taxon>
    </lineage>
</organism>
<comment type="caution">
    <text evidence="1">The sequence shown here is derived from an EMBL/GenBank/DDBJ whole genome shotgun (WGS) entry which is preliminary data.</text>
</comment>
<proteinExistence type="predicted"/>
<sequence length="114" mass="12943">MDEAQDRPSASPSVTAQFVMPWFMGAAWIPTFDGEKATFVEWRAQVEAMLRAQGLSQQQQADFVFGALEGEAKRELQLVIPRDKNTGQKVLDILQTLYAKQPTRAQLRSHFFKL</sequence>
<dbReference type="AlphaFoldDB" id="A0AAD9C7V1"/>
<keyword evidence="2" id="KW-1185">Reference proteome</keyword>
<protein>
    <submittedName>
        <fullName evidence="1">GTP cyclohydrolase 1</fullName>
    </submittedName>
</protein>
<dbReference type="EMBL" id="JASDAP010000009">
    <property type="protein sequence ID" value="KAK1897537.1"/>
    <property type="molecule type" value="Genomic_DNA"/>
</dbReference>
<name>A0AAD9C7V1_DISEL</name>
<gene>
    <name evidence="1" type="ORF">KUDE01_017069</name>
</gene>
<reference evidence="1" key="1">
    <citation type="submission" date="2023-04" db="EMBL/GenBank/DDBJ databases">
        <title>Chromosome-level genome of Chaenocephalus aceratus.</title>
        <authorList>
            <person name="Park H."/>
        </authorList>
    </citation>
    <scope>NUCLEOTIDE SEQUENCE</scope>
    <source>
        <strain evidence="1">DE</strain>
        <tissue evidence="1">Muscle</tissue>
    </source>
</reference>
<evidence type="ECO:0000313" key="1">
    <source>
        <dbReference type="EMBL" id="KAK1897537.1"/>
    </source>
</evidence>
<evidence type="ECO:0000313" key="2">
    <source>
        <dbReference type="Proteomes" id="UP001228049"/>
    </source>
</evidence>